<gene>
    <name evidence="2" type="ORF">PRELSG_0916000</name>
</gene>
<keyword evidence="3" id="KW-1185">Reference proteome</keyword>
<sequence length="118" mass="13766">MEGKLLKKSKSEKRRKIKKKKKDEKIKKEMLEVKTSIDDIFSKIKTKSTKDDETKKVKKDQESVTKNKKKKDKNNVSKQKVNERLCTPDGLPIYSMEELKIGKGGYTKECPFECNCCF</sequence>
<dbReference type="AlphaFoldDB" id="A0A1J1H550"/>
<dbReference type="InterPro" id="IPR013885">
    <property type="entry name" value="DUF1764_euk"/>
</dbReference>
<name>A0A1J1H550_PLARL</name>
<evidence type="ECO:0000313" key="3">
    <source>
        <dbReference type="Proteomes" id="UP000220158"/>
    </source>
</evidence>
<reference evidence="2 3" key="1">
    <citation type="submission" date="2015-04" db="EMBL/GenBank/DDBJ databases">
        <authorList>
            <consortium name="Pathogen Informatics"/>
        </authorList>
    </citation>
    <scope>NUCLEOTIDE SEQUENCE [LARGE SCALE GENOMIC DNA]</scope>
    <source>
        <strain evidence="2 3">SGS1</strain>
    </source>
</reference>
<evidence type="ECO:0000256" key="1">
    <source>
        <dbReference type="SAM" id="MobiDB-lite"/>
    </source>
</evidence>
<dbReference type="EMBL" id="LN835304">
    <property type="protein sequence ID" value="CRH00060.1"/>
    <property type="molecule type" value="Genomic_DNA"/>
</dbReference>
<dbReference type="Proteomes" id="UP000220158">
    <property type="component" value="Chromosome 9"/>
</dbReference>
<proteinExistence type="predicted"/>
<accession>A0A1J1H550</accession>
<dbReference type="GeneID" id="39736172"/>
<dbReference type="OMA" id="NERLCTP"/>
<dbReference type="KEGG" id="prel:PRELSG_0916000"/>
<feature type="region of interest" description="Disordered" evidence="1">
    <location>
        <begin position="1"/>
        <end position="24"/>
    </location>
</feature>
<dbReference type="RefSeq" id="XP_028533065.1">
    <property type="nucleotide sequence ID" value="XM_028676592.1"/>
</dbReference>
<dbReference type="PANTHER" id="PTHR34066">
    <property type="entry name" value="GROWTH FACTOR 2"/>
    <property type="match status" value="1"/>
</dbReference>
<dbReference type="Pfam" id="PF08576">
    <property type="entry name" value="DUF1764"/>
    <property type="match status" value="1"/>
</dbReference>
<dbReference type="OrthoDB" id="20835at2759"/>
<protein>
    <submittedName>
        <fullName evidence="2">Uncharacterized protein</fullName>
    </submittedName>
</protein>
<evidence type="ECO:0000313" key="2">
    <source>
        <dbReference type="EMBL" id="CRH00060.1"/>
    </source>
</evidence>
<dbReference type="VEuPathDB" id="PlasmoDB:PRELSG_0916000"/>
<feature type="compositionally biased region" description="Basic residues" evidence="1">
    <location>
        <begin position="1"/>
        <end position="22"/>
    </location>
</feature>
<dbReference type="PANTHER" id="PTHR34066:SF1">
    <property type="entry name" value="DUF1764 FAMILY PROTEIN"/>
    <property type="match status" value="1"/>
</dbReference>
<feature type="compositionally biased region" description="Basic and acidic residues" evidence="1">
    <location>
        <begin position="48"/>
        <end position="65"/>
    </location>
</feature>
<feature type="region of interest" description="Disordered" evidence="1">
    <location>
        <begin position="48"/>
        <end position="82"/>
    </location>
</feature>
<organism evidence="2 3">
    <name type="scientific">Plasmodium relictum</name>
    <dbReference type="NCBI Taxonomy" id="85471"/>
    <lineage>
        <taxon>Eukaryota</taxon>
        <taxon>Sar</taxon>
        <taxon>Alveolata</taxon>
        <taxon>Apicomplexa</taxon>
        <taxon>Aconoidasida</taxon>
        <taxon>Haemosporida</taxon>
        <taxon>Plasmodiidae</taxon>
        <taxon>Plasmodium</taxon>
        <taxon>Plasmodium (Haemamoeba)</taxon>
    </lineage>
</organism>